<proteinExistence type="predicted"/>
<dbReference type="EMBL" id="JBDPZD010000006">
    <property type="protein sequence ID" value="MEO3693297.1"/>
    <property type="molecule type" value="Genomic_DNA"/>
</dbReference>
<dbReference type="PROSITE" id="PS00409">
    <property type="entry name" value="PROKAR_NTER_METHYL"/>
    <property type="match status" value="1"/>
</dbReference>
<dbReference type="RefSeq" id="WP_347706108.1">
    <property type="nucleotide sequence ID" value="NZ_JBDPZD010000006.1"/>
</dbReference>
<name>A0ABV0G6E3_9BURK</name>
<dbReference type="InterPro" id="IPR045584">
    <property type="entry name" value="Pilin-like"/>
</dbReference>
<dbReference type="InterPro" id="IPR012902">
    <property type="entry name" value="N_methyl_site"/>
</dbReference>
<reference evidence="2 3" key="1">
    <citation type="submission" date="2024-05" db="EMBL/GenBank/DDBJ databases">
        <title>Roseateles sp. DJS-2-20 16S ribosomal RNA gene Genome sequencing and assembly.</title>
        <authorList>
            <person name="Woo H."/>
        </authorList>
    </citation>
    <scope>NUCLEOTIDE SEQUENCE [LARGE SCALE GENOMIC DNA]</scope>
    <source>
        <strain evidence="2 3">DJS-2-20</strain>
    </source>
</reference>
<evidence type="ECO:0000256" key="1">
    <source>
        <dbReference type="SAM" id="Phobius"/>
    </source>
</evidence>
<dbReference type="Proteomes" id="UP001495147">
    <property type="component" value="Unassembled WGS sequence"/>
</dbReference>
<keyword evidence="1" id="KW-1133">Transmembrane helix</keyword>
<keyword evidence="1" id="KW-0812">Transmembrane</keyword>
<evidence type="ECO:0000313" key="2">
    <source>
        <dbReference type="EMBL" id="MEO3693297.1"/>
    </source>
</evidence>
<feature type="transmembrane region" description="Helical" evidence="1">
    <location>
        <begin position="48"/>
        <end position="70"/>
    </location>
</feature>
<accession>A0ABV0G6E3</accession>
<organism evidence="2 3">
    <name type="scientific">Roseateles paludis</name>
    <dbReference type="NCBI Taxonomy" id="3145238"/>
    <lineage>
        <taxon>Bacteria</taxon>
        <taxon>Pseudomonadati</taxon>
        <taxon>Pseudomonadota</taxon>
        <taxon>Betaproteobacteria</taxon>
        <taxon>Burkholderiales</taxon>
        <taxon>Sphaerotilaceae</taxon>
        <taxon>Roseateles</taxon>
    </lineage>
</organism>
<sequence>MPRIWVFCRRTKLRGIPLAIALAARRGNAAQAHIAAEPKCSGFTLLEMLVVLALLALMTGLVAPWSSGWLMGARERGLESDLRAYLEAMPIRAFHAGEARQVEAEELLSAISDRSGHVILKLDKPLRYAANGFAEGGKIEIIRGARRDVWLVEAVSGQVREAP</sequence>
<protein>
    <submittedName>
        <fullName evidence="2">Prepilin-type N-terminal cleavage/methylation domain-containing protein</fullName>
    </submittedName>
</protein>
<gene>
    <name evidence="2" type="ORF">ABDJ85_17640</name>
</gene>
<keyword evidence="3" id="KW-1185">Reference proteome</keyword>
<evidence type="ECO:0000313" key="3">
    <source>
        <dbReference type="Proteomes" id="UP001495147"/>
    </source>
</evidence>
<dbReference type="Pfam" id="PF07963">
    <property type="entry name" value="N_methyl"/>
    <property type="match status" value="1"/>
</dbReference>
<comment type="caution">
    <text evidence="2">The sequence shown here is derived from an EMBL/GenBank/DDBJ whole genome shotgun (WGS) entry which is preliminary data.</text>
</comment>
<dbReference type="SUPFAM" id="SSF54523">
    <property type="entry name" value="Pili subunits"/>
    <property type="match status" value="1"/>
</dbReference>
<keyword evidence="1" id="KW-0472">Membrane</keyword>
<dbReference type="NCBIfam" id="TIGR02532">
    <property type="entry name" value="IV_pilin_GFxxxE"/>
    <property type="match status" value="1"/>
</dbReference>